<evidence type="ECO:0000313" key="24">
    <source>
        <dbReference type="EMBL" id="QHC55297.1"/>
    </source>
</evidence>
<dbReference type="NCBIfam" id="TIGR02614">
    <property type="entry name" value="ftsW"/>
    <property type="match status" value="1"/>
</dbReference>
<comment type="pathway">
    <text evidence="2">Cell wall biogenesis; peptidoglycan biosynthesis.</text>
</comment>
<keyword evidence="7 23" id="KW-0812">Transmembrane</keyword>
<proteinExistence type="inferred from homology"/>
<feature type="transmembrane region" description="Helical" evidence="23">
    <location>
        <begin position="77"/>
        <end position="96"/>
    </location>
</feature>
<evidence type="ECO:0000256" key="3">
    <source>
        <dbReference type="ARBA" id="ARBA00022475"/>
    </source>
</evidence>
<dbReference type="GO" id="GO:0015648">
    <property type="term" value="F:lipid-linked peptidoglycan transporter activity"/>
    <property type="evidence" value="ECO:0007669"/>
    <property type="project" value="TreeGrafter"/>
</dbReference>
<protein>
    <recommendedName>
        <fullName evidence="17">Probable peptidoglycan glycosyltransferase FtsW</fullName>
        <ecNumber evidence="19">2.4.99.28</ecNumber>
    </recommendedName>
    <alternativeName>
        <fullName evidence="18">Cell division protein FtsW</fullName>
    </alternativeName>
    <alternativeName>
        <fullName evidence="15">Cell wall polymerase</fullName>
    </alternativeName>
    <alternativeName>
        <fullName evidence="14">Peptidoglycan polymerase</fullName>
    </alternativeName>
</protein>
<evidence type="ECO:0000256" key="1">
    <source>
        <dbReference type="ARBA" id="ARBA00004651"/>
    </source>
</evidence>
<feature type="transmembrane region" description="Helical" evidence="23">
    <location>
        <begin position="375"/>
        <end position="397"/>
    </location>
</feature>
<keyword evidence="13" id="KW-0961">Cell wall biogenesis/degradation</keyword>
<accession>A0AAE6V5T0</accession>
<comment type="function">
    <text evidence="21">Peptidoglycan polymerase that is essential for cell division.</text>
</comment>
<dbReference type="GO" id="GO:0009252">
    <property type="term" value="P:peptidoglycan biosynthetic process"/>
    <property type="evidence" value="ECO:0007669"/>
    <property type="project" value="UniProtKB-KW"/>
</dbReference>
<keyword evidence="11 23" id="KW-0472">Membrane</keyword>
<feature type="transmembrane region" description="Helical" evidence="23">
    <location>
        <begin position="43"/>
        <end position="65"/>
    </location>
</feature>
<dbReference type="PANTHER" id="PTHR30474:SF2">
    <property type="entry name" value="PEPTIDOGLYCAN GLYCOSYLTRANSFERASE FTSW-RELATED"/>
    <property type="match status" value="1"/>
</dbReference>
<feature type="transmembrane region" description="Helical" evidence="23">
    <location>
        <begin position="197"/>
        <end position="214"/>
    </location>
</feature>
<evidence type="ECO:0000256" key="8">
    <source>
        <dbReference type="ARBA" id="ARBA00022960"/>
    </source>
</evidence>
<evidence type="ECO:0000256" key="15">
    <source>
        <dbReference type="ARBA" id="ARBA00033270"/>
    </source>
</evidence>
<evidence type="ECO:0000256" key="22">
    <source>
        <dbReference type="SAM" id="MobiDB-lite"/>
    </source>
</evidence>
<evidence type="ECO:0000256" key="19">
    <source>
        <dbReference type="ARBA" id="ARBA00044770"/>
    </source>
</evidence>
<comment type="subcellular location">
    <subcellularLocation>
        <location evidence="1">Cell membrane</location>
        <topology evidence="1">Multi-pass membrane protein</topology>
    </subcellularLocation>
</comment>
<comment type="catalytic activity">
    <reaction evidence="20">
        <text>[GlcNAc-(1-&gt;4)-Mur2Ac(oyl-L-Ala-gamma-D-Glu-L-Lys-D-Ala-D-Ala)](n)-di-trans,octa-cis-undecaprenyl diphosphate + beta-D-GlcNAc-(1-&gt;4)-Mur2Ac(oyl-L-Ala-gamma-D-Glu-L-Lys-D-Ala-D-Ala)-di-trans,octa-cis-undecaprenyl diphosphate = [GlcNAc-(1-&gt;4)-Mur2Ac(oyl-L-Ala-gamma-D-Glu-L-Lys-D-Ala-D-Ala)](n+1)-di-trans,octa-cis-undecaprenyl diphosphate + di-trans,octa-cis-undecaprenyl diphosphate + H(+)</text>
        <dbReference type="Rhea" id="RHEA:23708"/>
        <dbReference type="Rhea" id="RHEA-COMP:9602"/>
        <dbReference type="Rhea" id="RHEA-COMP:9603"/>
        <dbReference type="ChEBI" id="CHEBI:15378"/>
        <dbReference type="ChEBI" id="CHEBI:58405"/>
        <dbReference type="ChEBI" id="CHEBI:60033"/>
        <dbReference type="ChEBI" id="CHEBI:78435"/>
        <dbReference type="EC" id="2.4.99.28"/>
    </reaction>
</comment>
<evidence type="ECO:0000256" key="16">
    <source>
        <dbReference type="ARBA" id="ARBA00038053"/>
    </source>
</evidence>
<dbReference type="AlphaFoldDB" id="A0AAE6V5T0"/>
<dbReference type="Proteomes" id="UP000465031">
    <property type="component" value="Chromosome"/>
</dbReference>
<dbReference type="KEGG" id="rte:GSU10_06390"/>
<feature type="transmembrane region" description="Helical" evidence="23">
    <location>
        <begin position="140"/>
        <end position="161"/>
    </location>
</feature>
<evidence type="ECO:0000256" key="11">
    <source>
        <dbReference type="ARBA" id="ARBA00023136"/>
    </source>
</evidence>
<evidence type="ECO:0000256" key="17">
    <source>
        <dbReference type="ARBA" id="ARBA00041185"/>
    </source>
</evidence>
<evidence type="ECO:0000256" key="12">
    <source>
        <dbReference type="ARBA" id="ARBA00023306"/>
    </source>
</evidence>
<evidence type="ECO:0000256" key="10">
    <source>
        <dbReference type="ARBA" id="ARBA00022989"/>
    </source>
</evidence>
<evidence type="ECO:0000256" key="4">
    <source>
        <dbReference type="ARBA" id="ARBA00022618"/>
    </source>
</evidence>
<evidence type="ECO:0000256" key="9">
    <source>
        <dbReference type="ARBA" id="ARBA00022984"/>
    </source>
</evidence>
<dbReference type="InterPro" id="IPR001182">
    <property type="entry name" value="FtsW/RodA"/>
</dbReference>
<keyword evidence="10 23" id="KW-1133">Transmembrane helix</keyword>
<sequence length="420" mass="44939">MTAPTTSRPAGRSRTEPREKDRGGMRTARIVLSKVFASQSPNFYLLFGTTFFLVLFGLTMVLSSSSVTSYLKDDDSFGGFMRQGVFAVAGVPLMLIASRFPVRFWKRIAGPLLIVGCLLQLLVFTPLGTEIGGNRNWLDLGGLSMQPSEILKLALVLWLAVTLERRLRREQDWRHALLPVLPFGGIALVLVLAGGDLGTVMIMAGIFLAALFYANVRVRIIIPLIVAGAVGAVLFALTSSNRVTRILSFFGDCSGSEQYENSCWQPVHGTWAMASGGIFGVGLGNSKAKWSWLPAADNDYIFAIIGEELGLIGAVVVLALFVVLAVAFFRVIHASTDPFVRISTGAVMVWLIGQAFVNIGVVLGVLPVLGVPLPLISSGGTALLSSLLAIGVVLSFAREQTTALPVLGSLRRRSTKAAAS</sequence>
<feature type="transmembrane region" description="Helical" evidence="23">
    <location>
        <begin position="344"/>
        <end position="369"/>
    </location>
</feature>
<evidence type="ECO:0000256" key="20">
    <source>
        <dbReference type="ARBA" id="ARBA00049902"/>
    </source>
</evidence>
<dbReference type="PROSITE" id="PS00428">
    <property type="entry name" value="FTSW_RODA_SPOVE"/>
    <property type="match status" value="1"/>
</dbReference>
<organism evidence="24 25">
    <name type="scientific">Rathayibacter tanaceti</name>
    <dbReference type="NCBI Taxonomy" id="1671680"/>
    <lineage>
        <taxon>Bacteria</taxon>
        <taxon>Bacillati</taxon>
        <taxon>Actinomycetota</taxon>
        <taxon>Actinomycetes</taxon>
        <taxon>Micrococcales</taxon>
        <taxon>Microbacteriaceae</taxon>
        <taxon>Rathayibacter</taxon>
    </lineage>
</organism>
<keyword evidence="9" id="KW-0573">Peptidoglycan synthesis</keyword>
<evidence type="ECO:0000256" key="21">
    <source>
        <dbReference type="ARBA" id="ARBA00049966"/>
    </source>
</evidence>
<evidence type="ECO:0000256" key="18">
    <source>
        <dbReference type="ARBA" id="ARBA00041418"/>
    </source>
</evidence>
<keyword evidence="6" id="KW-0808">Transferase</keyword>
<keyword evidence="4" id="KW-0132">Cell division</keyword>
<evidence type="ECO:0000256" key="6">
    <source>
        <dbReference type="ARBA" id="ARBA00022679"/>
    </source>
</evidence>
<feature type="transmembrane region" description="Helical" evidence="23">
    <location>
        <begin position="108"/>
        <end position="128"/>
    </location>
</feature>
<dbReference type="Pfam" id="PF01098">
    <property type="entry name" value="FTSW_RODA_SPOVE"/>
    <property type="match status" value="1"/>
</dbReference>
<evidence type="ECO:0000313" key="25">
    <source>
        <dbReference type="Proteomes" id="UP000465031"/>
    </source>
</evidence>
<dbReference type="GO" id="GO:0032153">
    <property type="term" value="C:cell division site"/>
    <property type="evidence" value="ECO:0007669"/>
    <property type="project" value="TreeGrafter"/>
</dbReference>
<evidence type="ECO:0000256" key="2">
    <source>
        <dbReference type="ARBA" id="ARBA00004752"/>
    </source>
</evidence>
<dbReference type="GO" id="GO:0051301">
    <property type="term" value="P:cell division"/>
    <property type="evidence" value="ECO:0007669"/>
    <property type="project" value="UniProtKB-KW"/>
</dbReference>
<dbReference type="PANTHER" id="PTHR30474">
    <property type="entry name" value="CELL CYCLE PROTEIN"/>
    <property type="match status" value="1"/>
</dbReference>
<dbReference type="InterPro" id="IPR018365">
    <property type="entry name" value="Cell_cycle_FtsW-rel_CS"/>
</dbReference>
<evidence type="ECO:0000256" key="5">
    <source>
        <dbReference type="ARBA" id="ARBA00022676"/>
    </source>
</evidence>
<dbReference type="EMBL" id="CP047186">
    <property type="protein sequence ID" value="QHC55297.1"/>
    <property type="molecule type" value="Genomic_DNA"/>
</dbReference>
<feature type="transmembrane region" description="Helical" evidence="23">
    <location>
        <begin position="309"/>
        <end position="332"/>
    </location>
</feature>
<evidence type="ECO:0000256" key="7">
    <source>
        <dbReference type="ARBA" id="ARBA00022692"/>
    </source>
</evidence>
<dbReference type="GO" id="GO:0071555">
    <property type="term" value="P:cell wall organization"/>
    <property type="evidence" value="ECO:0007669"/>
    <property type="project" value="UniProtKB-KW"/>
</dbReference>
<feature type="region of interest" description="Disordered" evidence="22">
    <location>
        <begin position="1"/>
        <end position="24"/>
    </location>
</feature>
<dbReference type="GO" id="GO:0008360">
    <property type="term" value="P:regulation of cell shape"/>
    <property type="evidence" value="ECO:0007669"/>
    <property type="project" value="UniProtKB-KW"/>
</dbReference>
<keyword evidence="12" id="KW-0131">Cell cycle</keyword>
<evidence type="ECO:0000256" key="23">
    <source>
        <dbReference type="SAM" id="Phobius"/>
    </source>
</evidence>
<feature type="transmembrane region" description="Helical" evidence="23">
    <location>
        <begin position="221"/>
        <end position="240"/>
    </location>
</feature>
<comment type="similarity">
    <text evidence="16">Belongs to the SEDS family. FtsW subfamily.</text>
</comment>
<evidence type="ECO:0000256" key="14">
    <source>
        <dbReference type="ARBA" id="ARBA00032370"/>
    </source>
</evidence>
<keyword evidence="3" id="KW-1003">Cell membrane</keyword>
<keyword evidence="5" id="KW-0328">Glycosyltransferase</keyword>
<dbReference type="InterPro" id="IPR013437">
    <property type="entry name" value="FtsW"/>
</dbReference>
<dbReference type="GO" id="GO:0008955">
    <property type="term" value="F:peptidoglycan glycosyltransferase activity"/>
    <property type="evidence" value="ECO:0007669"/>
    <property type="project" value="UniProtKB-EC"/>
</dbReference>
<evidence type="ECO:0000256" key="13">
    <source>
        <dbReference type="ARBA" id="ARBA00023316"/>
    </source>
</evidence>
<keyword evidence="8" id="KW-0133">Cell shape</keyword>
<feature type="transmembrane region" description="Helical" evidence="23">
    <location>
        <begin position="173"/>
        <end position="191"/>
    </location>
</feature>
<feature type="compositionally biased region" description="Basic and acidic residues" evidence="22">
    <location>
        <begin position="13"/>
        <end position="24"/>
    </location>
</feature>
<gene>
    <name evidence="24" type="primary">ftsW</name>
    <name evidence="24" type="ORF">GSU10_06390</name>
</gene>
<dbReference type="EC" id="2.4.99.28" evidence="19"/>
<name>A0AAE6V5T0_9MICO</name>
<dbReference type="GO" id="GO:0005886">
    <property type="term" value="C:plasma membrane"/>
    <property type="evidence" value="ECO:0007669"/>
    <property type="project" value="UniProtKB-SubCell"/>
</dbReference>
<reference evidence="25" key="1">
    <citation type="submission" date="2019-12" db="EMBL/GenBank/DDBJ databases">
        <title>Complete and draft genome sequences of new strains and members of some known species of the genus Rathayibacter isolated from plants.</title>
        <authorList>
            <person name="Tarlachkov S.V."/>
            <person name="Starodumova I.P."/>
            <person name="Dorofeeva L.V."/>
            <person name="Prisyazhnaya N.V."/>
            <person name="Leyn S."/>
            <person name="Zlamal J."/>
            <person name="Elan M."/>
            <person name="Osterman A.L."/>
            <person name="Nadler S."/>
            <person name="Subbotin S.A."/>
            <person name="Evtushenko L.I."/>
        </authorList>
    </citation>
    <scope>NUCLEOTIDE SEQUENCE [LARGE SCALE GENOMIC DNA]</scope>
    <source>
        <strain evidence="25">VKM Ac-2761</strain>
    </source>
</reference>
<dbReference type="RefSeq" id="WP_132505151.1">
    <property type="nucleotide sequence ID" value="NZ_CP047186.1"/>
</dbReference>